<evidence type="ECO:0000256" key="11">
    <source>
        <dbReference type="ARBA" id="ARBA00024535"/>
    </source>
</evidence>
<dbReference type="Pfam" id="PF03331">
    <property type="entry name" value="LpxC"/>
    <property type="match status" value="2"/>
</dbReference>
<comment type="pathway">
    <text evidence="2">Glycolipid biosynthesis; lipid IV(A) biosynthesis; lipid IV(A) from (3R)-3-hydroxytetradecanoyl-[acyl-carrier-protein] and UDP-N-acetyl-alpha-D-glucosamine: step 2/6.</text>
</comment>
<feature type="compositionally biased region" description="Acidic residues" evidence="13">
    <location>
        <begin position="588"/>
        <end position="604"/>
    </location>
</feature>
<evidence type="ECO:0000256" key="13">
    <source>
        <dbReference type="SAM" id="MobiDB-lite"/>
    </source>
</evidence>
<comment type="similarity">
    <text evidence="3">Belongs to the LpxC family.</text>
</comment>
<keyword evidence="15" id="KW-1185">Reference proteome</keyword>
<dbReference type="Gene3D" id="3.30.1700.10">
    <property type="entry name" value="lpxc deacetylase, domain 2"/>
    <property type="match status" value="1"/>
</dbReference>
<comment type="catalytic activity">
    <reaction evidence="11">
        <text>a UDP-3-O-[(3R)-3-hydroxyacyl]-N-acetyl-alpha-D-glucosamine + H2O = a UDP-3-O-[(3R)-3-hydroxyacyl]-alpha-D-glucosamine + acetate</text>
        <dbReference type="Rhea" id="RHEA:67816"/>
        <dbReference type="ChEBI" id="CHEBI:15377"/>
        <dbReference type="ChEBI" id="CHEBI:30089"/>
        <dbReference type="ChEBI" id="CHEBI:137740"/>
        <dbReference type="ChEBI" id="CHEBI:173225"/>
        <dbReference type="EC" id="3.5.1.108"/>
    </reaction>
</comment>
<dbReference type="PANTHER" id="PTHR33694">
    <property type="entry name" value="UDP-3-O-ACYL-N-ACETYLGLUCOSAMINE DEACETYLASE 1, MITOCHONDRIAL-RELATED"/>
    <property type="match status" value="1"/>
</dbReference>
<keyword evidence="9" id="KW-0862">Zinc</keyword>
<dbReference type="PANTHER" id="PTHR33694:SF1">
    <property type="entry name" value="UDP-3-O-ACYL-N-ACETYLGLUCOSAMINE DEACETYLASE 1, MITOCHONDRIAL-RELATED"/>
    <property type="match status" value="1"/>
</dbReference>
<reference evidence="14 15" key="1">
    <citation type="journal article" date="2024" name="Nat. Commun.">
        <title>Phylogenomics reveals the evolutionary origins of lichenization in chlorophyte algae.</title>
        <authorList>
            <person name="Puginier C."/>
            <person name="Libourel C."/>
            <person name="Otte J."/>
            <person name="Skaloud P."/>
            <person name="Haon M."/>
            <person name="Grisel S."/>
            <person name="Petersen M."/>
            <person name="Berrin J.G."/>
            <person name="Delaux P.M."/>
            <person name="Dal Grande F."/>
            <person name="Keller J."/>
        </authorList>
    </citation>
    <scope>NUCLEOTIDE SEQUENCE [LARGE SCALE GENOMIC DNA]</scope>
    <source>
        <strain evidence="14 15">SAG 2036</strain>
    </source>
</reference>
<accession>A0AAW1PGB0</accession>
<dbReference type="GO" id="GO:0016020">
    <property type="term" value="C:membrane"/>
    <property type="evidence" value="ECO:0007669"/>
    <property type="project" value="GOC"/>
</dbReference>
<evidence type="ECO:0000256" key="3">
    <source>
        <dbReference type="ARBA" id="ARBA00006170"/>
    </source>
</evidence>
<keyword evidence="7" id="KW-0479">Metal-binding</keyword>
<dbReference type="Pfam" id="PF14736">
    <property type="entry name" value="N_Asn_amidohyd"/>
    <property type="match status" value="1"/>
</dbReference>
<evidence type="ECO:0000256" key="2">
    <source>
        <dbReference type="ARBA" id="ARBA00005002"/>
    </source>
</evidence>
<sequence length="868" mass="94334">MDPDVLSAVLEGDGPMEPPPEPQAYQQTLKSSFVVGGLGLHSGGYTCIRVGPAYAGDGRYFVRVEPGTNALMETRDYKEIEAESLAAEQVISAAEADHDVDHFLQFLKAQDEGYPKSFQEYSKETWPRDLTMDAIKGDGLTSEEVAEVLEPAELSEEILNPQPINATIELQDVQREGSAASDGEPVTLEAPLGSMHPNYTTEGVEEMQTELNKALWREEDDEGELDELVAKPDNASDYIPAALAFSEQPSPLCTILRNGEERIVSVEHLLAALEACGVDNARIEYELGNEVPVLDGSAYPWCIHIQKVGCRPAPPQGYLAPTRAPIPGFDTPQSNGSAPAAGKKSAAVVDKAFEGAPPGIKVTPIEGAKKGEPQVNLDIDLTAPKDDIDQIEMDAMVPRPVEYKITLRHYLGTSETLTVTGENGAFISYNPESTPRLSVGLDYSSKAAVIGNQWAAFAPLQEEVHFCYCMAPARNYLSSVQDAIQLRDAGFYKGANTGNVLIAEGEEWYDDELVRIENEAAAHRVVDLMGDLSLLAPPGHAGTPIGHIVSFKADHALNSRFLKALSQHLRLMPGVLTNEMATWKEDDGLADAESDADEKAEEQPDAQGSQAAKKQGEFAEVGNYHAVLSSSAATTCIIAAVFSRSEKWSYAALTHLDDQTCTAASVADLCKAGKAGDLHLVGGYEDSKQHSSASCTRLFGLLQDSSFCFNLKTACIGPHNTDEQGAPRCTSLSLNTSTGEVYPGATGLGPEQEMRRARHLLPHEGSAGLTSVFSIETSCIELPQLHVTAPPEYLQWLQWLLQLNDADFLESFSTSPLHEEPNFVREQRDAIRWLLSHKGDVWGPAAYEWDRGQWVKKKQLPCPSRVTE</sequence>
<dbReference type="SUPFAM" id="SSF54211">
    <property type="entry name" value="Ribosomal protein S5 domain 2-like"/>
    <property type="match status" value="3"/>
</dbReference>
<evidence type="ECO:0000256" key="1">
    <source>
        <dbReference type="ARBA" id="ARBA00001947"/>
    </source>
</evidence>
<comment type="function">
    <text evidence="12">Involved in the biosynthesis of lipid A, a phosphorylated glycolipid that in bacteria anchors the lipopolysaccharide to the outer membrane of the cell. Lipid A-like molecules in plants may serve as structural components of the outer membranes of mitochondria and/or chloroplasts, or may be involved in signal transduction or plant defense responses.</text>
</comment>
<protein>
    <recommendedName>
        <fullName evidence="4">UDP-3-O-acyl-N-acetylglucosamine deacetylase</fullName>
        <ecNumber evidence="4">3.5.1.108</ecNumber>
    </recommendedName>
</protein>
<dbReference type="InterPro" id="IPR026750">
    <property type="entry name" value="NTAN1"/>
</dbReference>
<dbReference type="EMBL" id="JALJOQ010000033">
    <property type="protein sequence ID" value="KAK9807173.1"/>
    <property type="molecule type" value="Genomic_DNA"/>
</dbReference>
<keyword evidence="6" id="KW-0441">Lipid A biosynthesis</keyword>
<evidence type="ECO:0000256" key="6">
    <source>
        <dbReference type="ARBA" id="ARBA00022556"/>
    </source>
</evidence>
<evidence type="ECO:0000256" key="4">
    <source>
        <dbReference type="ARBA" id="ARBA00012745"/>
    </source>
</evidence>
<dbReference type="GO" id="GO:0008418">
    <property type="term" value="F:protein-N-terminal asparagine amidohydrolase activity"/>
    <property type="evidence" value="ECO:0007669"/>
    <property type="project" value="InterPro"/>
</dbReference>
<dbReference type="GO" id="GO:2001289">
    <property type="term" value="P:lipid X metabolic process"/>
    <property type="evidence" value="ECO:0007669"/>
    <property type="project" value="UniProtKB-ARBA"/>
</dbReference>
<dbReference type="Proteomes" id="UP001465755">
    <property type="component" value="Unassembled WGS sequence"/>
</dbReference>
<dbReference type="InterPro" id="IPR020568">
    <property type="entry name" value="Ribosomal_Su5_D2-typ_SF"/>
</dbReference>
<comment type="caution">
    <text evidence="14">The sequence shown here is derived from an EMBL/GenBank/DDBJ whole genome shotgun (WGS) entry which is preliminary data.</text>
</comment>
<organism evidence="14 15">
    <name type="scientific">Symbiochloris irregularis</name>
    <dbReference type="NCBI Taxonomy" id="706552"/>
    <lineage>
        <taxon>Eukaryota</taxon>
        <taxon>Viridiplantae</taxon>
        <taxon>Chlorophyta</taxon>
        <taxon>core chlorophytes</taxon>
        <taxon>Trebouxiophyceae</taxon>
        <taxon>Trebouxiales</taxon>
        <taxon>Trebouxiaceae</taxon>
        <taxon>Symbiochloris</taxon>
    </lineage>
</organism>
<keyword evidence="5" id="KW-0444">Lipid biosynthesis</keyword>
<keyword evidence="10" id="KW-0443">Lipid metabolism</keyword>
<dbReference type="GO" id="GO:0009245">
    <property type="term" value="P:lipid A biosynthetic process"/>
    <property type="evidence" value="ECO:0007669"/>
    <property type="project" value="UniProtKB-KW"/>
</dbReference>
<comment type="cofactor">
    <cofactor evidence="1">
        <name>Zn(2+)</name>
        <dbReference type="ChEBI" id="CHEBI:29105"/>
    </cofactor>
</comment>
<feature type="region of interest" description="Disordered" evidence="13">
    <location>
        <begin position="176"/>
        <end position="199"/>
    </location>
</feature>
<evidence type="ECO:0000256" key="12">
    <source>
        <dbReference type="ARBA" id="ARBA00024987"/>
    </source>
</evidence>
<dbReference type="InterPro" id="IPR004463">
    <property type="entry name" value="UDP-acyl_GlcNac_deAcase"/>
</dbReference>
<dbReference type="GO" id="GO:0046872">
    <property type="term" value="F:metal ion binding"/>
    <property type="evidence" value="ECO:0007669"/>
    <property type="project" value="UniProtKB-KW"/>
</dbReference>
<dbReference type="AlphaFoldDB" id="A0AAW1PGB0"/>
<evidence type="ECO:0000256" key="10">
    <source>
        <dbReference type="ARBA" id="ARBA00023098"/>
    </source>
</evidence>
<dbReference type="EC" id="3.5.1.108" evidence="4"/>
<gene>
    <name evidence="14" type="ORF">WJX73_003668</name>
</gene>
<proteinExistence type="inferred from homology"/>
<evidence type="ECO:0000313" key="14">
    <source>
        <dbReference type="EMBL" id="KAK9807173.1"/>
    </source>
</evidence>
<evidence type="ECO:0000256" key="8">
    <source>
        <dbReference type="ARBA" id="ARBA00022801"/>
    </source>
</evidence>
<dbReference type="Gene3D" id="3.30.230.20">
    <property type="entry name" value="lpxc deacetylase, domain 1"/>
    <property type="match status" value="2"/>
</dbReference>
<evidence type="ECO:0000256" key="9">
    <source>
        <dbReference type="ARBA" id="ARBA00022833"/>
    </source>
</evidence>
<keyword evidence="8" id="KW-0378">Hydrolase</keyword>
<name>A0AAW1PGB0_9CHLO</name>
<evidence type="ECO:0000256" key="7">
    <source>
        <dbReference type="ARBA" id="ARBA00022723"/>
    </source>
</evidence>
<dbReference type="InterPro" id="IPR011334">
    <property type="entry name" value="UDP-acyl_GlcNac_deAcase_C"/>
</dbReference>
<feature type="region of interest" description="Disordered" evidence="13">
    <location>
        <begin position="322"/>
        <end position="342"/>
    </location>
</feature>
<evidence type="ECO:0000313" key="15">
    <source>
        <dbReference type="Proteomes" id="UP001465755"/>
    </source>
</evidence>
<evidence type="ECO:0000256" key="5">
    <source>
        <dbReference type="ARBA" id="ARBA00022516"/>
    </source>
</evidence>
<dbReference type="GO" id="GO:0103117">
    <property type="term" value="F:UDP-3-O-acyl-N-acetylglucosamine deacetylase activity"/>
    <property type="evidence" value="ECO:0007669"/>
    <property type="project" value="UniProtKB-EC"/>
</dbReference>
<feature type="region of interest" description="Disordered" evidence="13">
    <location>
        <begin position="588"/>
        <end position="614"/>
    </location>
</feature>
<dbReference type="InterPro" id="IPR015870">
    <property type="entry name" value="UDP-acyl_N-AcGlcN_deAcase_N"/>
</dbReference>